<dbReference type="Proteomes" id="UP001303222">
    <property type="component" value="Unassembled WGS sequence"/>
</dbReference>
<dbReference type="GO" id="GO:0005737">
    <property type="term" value="C:cytoplasm"/>
    <property type="evidence" value="ECO:0007669"/>
    <property type="project" value="TreeGrafter"/>
</dbReference>
<keyword evidence="6" id="KW-1185">Reference proteome</keyword>
<dbReference type="InterPro" id="IPR058923">
    <property type="entry name" value="RCC1-like_dom"/>
</dbReference>
<evidence type="ECO:0000256" key="2">
    <source>
        <dbReference type="ARBA" id="ARBA00022737"/>
    </source>
</evidence>
<feature type="repeat" description="RCC1" evidence="3">
    <location>
        <begin position="473"/>
        <end position="534"/>
    </location>
</feature>
<proteinExistence type="predicted"/>
<evidence type="ECO:0000259" key="4">
    <source>
        <dbReference type="Pfam" id="PF25390"/>
    </source>
</evidence>
<dbReference type="PROSITE" id="PS00626">
    <property type="entry name" value="RCC1_2"/>
    <property type="match status" value="1"/>
</dbReference>
<evidence type="ECO:0000256" key="3">
    <source>
        <dbReference type="PROSITE-ProRule" id="PRU00235"/>
    </source>
</evidence>
<gene>
    <name evidence="5" type="ORF">QBC32DRAFT_238787</name>
</gene>
<keyword evidence="1" id="KW-0344">Guanine-nucleotide releasing factor</keyword>
<dbReference type="InterPro" id="IPR000408">
    <property type="entry name" value="Reg_chr_condens"/>
</dbReference>
<feature type="repeat" description="RCC1" evidence="3">
    <location>
        <begin position="160"/>
        <end position="243"/>
    </location>
</feature>
<dbReference type="EMBL" id="MU859142">
    <property type="protein sequence ID" value="KAK3951662.1"/>
    <property type="molecule type" value="Genomic_DNA"/>
</dbReference>
<evidence type="ECO:0000313" key="6">
    <source>
        <dbReference type="Proteomes" id="UP001303222"/>
    </source>
</evidence>
<dbReference type="PROSITE" id="PS50012">
    <property type="entry name" value="RCC1_3"/>
    <property type="match status" value="4"/>
</dbReference>
<dbReference type="PRINTS" id="PR00633">
    <property type="entry name" value="RCCNDNSATION"/>
</dbReference>
<reference evidence="5" key="1">
    <citation type="journal article" date="2023" name="Mol. Phylogenet. Evol.">
        <title>Genome-scale phylogeny and comparative genomics of the fungal order Sordariales.</title>
        <authorList>
            <person name="Hensen N."/>
            <person name="Bonometti L."/>
            <person name="Westerberg I."/>
            <person name="Brannstrom I.O."/>
            <person name="Guillou S."/>
            <person name="Cros-Aarteil S."/>
            <person name="Calhoun S."/>
            <person name="Haridas S."/>
            <person name="Kuo A."/>
            <person name="Mondo S."/>
            <person name="Pangilinan J."/>
            <person name="Riley R."/>
            <person name="LaButti K."/>
            <person name="Andreopoulos B."/>
            <person name="Lipzen A."/>
            <person name="Chen C."/>
            <person name="Yan M."/>
            <person name="Daum C."/>
            <person name="Ng V."/>
            <person name="Clum A."/>
            <person name="Steindorff A."/>
            <person name="Ohm R.A."/>
            <person name="Martin F."/>
            <person name="Silar P."/>
            <person name="Natvig D.O."/>
            <person name="Lalanne C."/>
            <person name="Gautier V."/>
            <person name="Ament-Velasquez S.L."/>
            <person name="Kruys A."/>
            <person name="Hutchinson M.I."/>
            <person name="Powell A.J."/>
            <person name="Barry K."/>
            <person name="Miller A.N."/>
            <person name="Grigoriev I.V."/>
            <person name="Debuchy R."/>
            <person name="Gladieux P."/>
            <person name="Hiltunen Thoren M."/>
            <person name="Johannesson H."/>
        </authorList>
    </citation>
    <scope>NUCLEOTIDE SEQUENCE</scope>
    <source>
        <strain evidence="5">CBS 626.80</strain>
    </source>
</reference>
<accession>A0AAN6SEV0</accession>
<feature type="repeat" description="RCC1" evidence="3">
    <location>
        <begin position="244"/>
        <end position="316"/>
    </location>
</feature>
<dbReference type="AlphaFoldDB" id="A0AAN6SEV0"/>
<feature type="repeat" description="RCC1" evidence="3">
    <location>
        <begin position="17"/>
        <end position="73"/>
    </location>
</feature>
<feature type="domain" description="RCC1-like" evidence="4">
    <location>
        <begin position="18"/>
        <end position="529"/>
    </location>
</feature>
<dbReference type="Gene3D" id="2.130.10.30">
    <property type="entry name" value="Regulator of chromosome condensation 1/beta-lactamase-inhibitor protein II"/>
    <property type="match status" value="1"/>
</dbReference>
<dbReference type="GO" id="GO:0005085">
    <property type="term" value="F:guanyl-nucleotide exchange factor activity"/>
    <property type="evidence" value="ECO:0007669"/>
    <property type="project" value="TreeGrafter"/>
</dbReference>
<dbReference type="SUPFAM" id="SSF50985">
    <property type="entry name" value="RCC1/BLIP-II"/>
    <property type="match status" value="1"/>
</dbReference>
<protein>
    <submittedName>
        <fullName evidence="5">RCC1/BLIP-II</fullName>
    </submittedName>
</protein>
<keyword evidence="2" id="KW-0677">Repeat</keyword>
<dbReference type="PANTHER" id="PTHR45982:SF1">
    <property type="entry name" value="REGULATOR OF CHROMOSOME CONDENSATION"/>
    <property type="match status" value="1"/>
</dbReference>
<evidence type="ECO:0000313" key="5">
    <source>
        <dbReference type="EMBL" id="KAK3951662.1"/>
    </source>
</evidence>
<reference evidence="5" key="2">
    <citation type="submission" date="2023-06" db="EMBL/GenBank/DDBJ databases">
        <authorList>
            <consortium name="Lawrence Berkeley National Laboratory"/>
            <person name="Mondo S.J."/>
            <person name="Hensen N."/>
            <person name="Bonometti L."/>
            <person name="Westerberg I."/>
            <person name="Brannstrom I.O."/>
            <person name="Guillou S."/>
            <person name="Cros-Aarteil S."/>
            <person name="Calhoun S."/>
            <person name="Haridas S."/>
            <person name="Kuo A."/>
            <person name="Pangilinan J."/>
            <person name="Riley R."/>
            <person name="Labutti K."/>
            <person name="Andreopoulos B."/>
            <person name="Lipzen A."/>
            <person name="Chen C."/>
            <person name="Yanf M."/>
            <person name="Daum C."/>
            <person name="Ng V."/>
            <person name="Clum A."/>
            <person name="Steindorff A."/>
            <person name="Ohm R."/>
            <person name="Martin F."/>
            <person name="Silar P."/>
            <person name="Natvig D."/>
            <person name="Lalanne C."/>
            <person name="Gautier V."/>
            <person name="Ament-Velasquez S.L."/>
            <person name="Kruys A."/>
            <person name="Hutchinson M.I."/>
            <person name="Powell A.J."/>
            <person name="Barry K."/>
            <person name="Miller A.N."/>
            <person name="Grigoriev I.V."/>
            <person name="Debuchy R."/>
            <person name="Gladieux P."/>
            <person name="Thoren M.H."/>
            <person name="Johannesson H."/>
        </authorList>
    </citation>
    <scope>NUCLEOTIDE SEQUENCE</scope>
    <source>
        <strain evidence="5">CBS 626.80</strain>
    </source>
</reference>
<dbReference type="InterPro" id="IPR051553">
    <property type="entry name" value="Ran_GTPase-activating"/>
</dbReference>
<evidence type="ECO:0000256" key="1">
    <source>
        <dbReference type="ARBA" id="ARBA00022658"/>
    </source>
</evidence>
<dbReference type="InterPro" id="IPR009091">
    <property type="entry name" value="RCC1/BLIP-II"/>
</dbReference>
<dbReference type="PANTHER" id="PTHR45982">
    <property type="entry name" value="REGULATOR OF CHROMOSOME CONDENSATION"/>
    <property type="match status" value="1"/>
</dbReference>
<sequence length="549" mass="61362">MAQQPEQIINRAPREVMDVYVMGANDKGQLCLGPGHREGYIAQSPQRAARLIEDNQVVAMAVGNNHSLALTVDNRVVSWGSNEHGALGRVTHLWKLPDGRWVDYSTVEERDLNPNGPEGRRIDGILQIPMKINWIAIPRHTVFTQVAVSDHASFALTETGQVYGWGAFEACIFSLYYIGENDFIGFHHVHRFYASHPNHLEWADQRPRRYQQSPLKIRFPGTDHPQIVQIACGSNHVLALSKSGLVYSWGTPDMEILGRRFMPRNAGRRNPRRGYAAGADPYANMDHHFAPGLVAGLQNIRYIACGANYSMAVTKPRPRSGTQLCYVWGQNDDMQTTLPLSKATVVATPEHPDAPDGNNMRVVLYPTKAPWLSGIGHRDDEPESAIKSISGSLRYGLAIRWSGWGEAWGNEHEMPNAMGVINEENEPVIPAVPPGNRYTQAPQFAGWHYDREECRWDHVATGKQHSIAVDQEGKIYVWGSNSHHQCGVPRPQNGEPNIDVIDRPTPLQQFLNREGRCAIFVGAGARYSVFGFSKNRFRVGDGGNLDEFR</sequence>
<dbReference type="Pfam" id="PF25390">
    <property type="entry name" value="WD40_RLD"/>
    <property type="match status" value="1"/>
</dbReference>
<comment type="caution">
    <text evidence="5">The sequence shown here is derived from an EMBL/GenBank/DDBJ whole genome shotgun (WGS) entry which is preliminary data.</text>
</comment>
<name>A0AAN6SEV0_9PEZI</name>
<organism evidence="5 6">
    <name type="scientific">Pseudoneurospora amorphoporcata</name>
    <dbReference type="NCBI Taxonomy" id="241081"/>
    <lineage>
        <taxon>Eukaryota</taxon>
        <taxon>Fungi</taxon>
        <taxon>Dikarya</taxon>
        <taxon>Ascomycota</taxon>
        <taxon>Pezizomycotina</taxon>
        <taxon>Sordariomycetes</taxon>
        <taxon>Sordariomycetidae</taxon>
        <taxon>Sordariales</taxon>
        <taxon>Sordariaceae</taxon>
        <taxon>Pseudoneurospora</taxon>
    </lineage>
</organism>